<dbReference type="RefSeq" id="WP_288199080.1">
    <property type="nucleotide sequence ID" value="NZ_LT608334.1"/>
</dbReference>
<protein>
    <submittedName>
        <fullName evidence="1">Uncharacterized protein</fullName>
    </submittedName>
</protein>
<gene>
    <name evidence="1" type="ORF">KL86PLE_100278</name>
</gene>
<evidence type="ECO:0000313" key="1">
    <source>
        <dbReference type="EMBL" id="SCM71597.1"/>
    </source>
</evidence>
<name>A0A212L282_9HYPH</name>
<dbReference type="AlphaFoldDB" id="A0A212L282"/>
<accession>A0A212L282</accession>
<organism evidence="1">
    <name type="scientific">uncultured Pleomorphomonas sp</name>
    <dbReference type="NCBI Taxonomy" id="442121"/>
    <lineage>
        <taxon>Bacteria</taxon>
        <taxon>Pseudomonadati</taxon>
        <taxon>Pseudomonadota</taxon>
        <taxon>Alphaproteobacteria</taxon>
        <taxon>Hyphomicrobiales</taxon>
        <taxon>Pleomorphomonadaceae</taxon>
        <taxon>Pleomorphomonas</taxon>
        <taxon>environmental samples</taxon>
    </lineage>
</organism>
<dbReference type="EMBL" id="FMJD01000002">
    <property type="protein sequence ID" value="SCM71597.1"/>
    <property type="molecule type" value="Genomic_DNA"/>
</dbReference>
<proteinExistence type="predicted"/>
<sequence>MKIYISKYALSRGVLEAEADVDDNGFAVVRKPGSFAEYYHGEGRDWCRTREQAFQVAEAMRVKKIASLKQQISKLKMLTFAVGEGANA</sequence>
<reference evidence="1" key="1">
    <citation type="submission" date="2016-08" db="EMBL/GenBank/DDBJ databases">
        <authorList>
            <person name="Seilhamer J.J."/>
        </authorList>
    </citation>
    <scope>NUCLEOTIDE SEQUENCE</scope>
    <source>
        <strain evidence="1">86</strain>
    </source>
</reference>